<gene>
    <name evidence="3" type="ORF">SAMN04489747_1806</name>
</gene>
<keyword evidence="2" id="KW-1133">Transmembrane helix</keyword>
<dbReference type="Proteomes" id="UP000198546">
    <property type="component" value="Chromosome i"/>
</dbReference>
<dbReference type="Pfam" id="PF17963">
    <property type="entry name" value="Big_9"/>
    <property type="match status" value="3"/>
</dbReference>
<feature type="compositionally biased region" description="Pro residues" evidence="1">
    <location>
        <begin position="303"/>
        <end position="338"/>
    </location>
</feature>
<evidence type="ECO:0008006" key="5">
    <source>
        <dbReference type="Google" id="ProtNLM"/>
    </source>
</evidence>
<feature type="region of interest" description="Disordered" evidence="1">
    <location>
        <begin position="302"/>
        <end position="346"/>
    </location>
</feature>
<dbReference type="Gene3D" id="2.60.40.2810">
    <property type="match status" value="1"/>
</dbReference>
<keyword evidence="2" id="KW-0472">Membrane</keyword>
<keyword evidence="4" id="KW-1185">Reference proteome</keyword>
<evidence type="ECO:0000313" key="3">
    <source>
        <dbReference type="EMBL" id="SDD81556.1"/>
    </source>
</evidence>
<sequence length="378" mass="38834">MTIDVAVNLPPTADDIELATEFETPVEVDLSGTDPEGLPLTFDVGTVVGGTVSGTAPDLVFTPDERFGGTASISYTVSDGRFTSETATVTIEVGRNEPPTAADLRLATGFETPVGFTLPGEDPEGVPLQWALVGEPAGGSLSETDESPRNEGLTEEERDALPPVTGGGWFDLVFTPDELFSGEASFSYVVFDGRFVSEPATVTVDVAGNAVPVADDLDVTTSAATPVDLPLTGSDPEGRPLTFEVTSSPEGGALSGTAPELVFTPEDGFSGEATFEFTVDDGRFTSEAATVTITVEAAAVEPTPAPVEPSPVPVEPSPVPVEPTPAPVEPGPTEPAPVPGVDDRLPDTGGLDVAALVVGLGLLTTGATVLLSRARRRD</sequence>
<name>A0A1G6XW00_9ACTN</name>
<dbReference type="STRING" id="675864.SAMN04489747_1806"/>
<evidence type="ECO:0000256" key="2">
    <source>
        <dbReference type="SAM" id="Phobius"/>
    </source>
</evidence>
<feature type="region of interest" description="Disordered" evidence="1">
    <location>
        <begin position="136"/>
        <end position="164"/>
    </location>
</feature>
<keyword evidence="2" id="KW-0812">Transmembrane</keyword>
<evidence type="ECO:0000256" key="1">
    <source>
        <dbReference type="SAM" id="MobiDB-lite"/>
    </source>
</evidence>
<accession>A0A1G6XW00</accession>
<proteinExistence type="predicted"/>
<reference evidence="3 4" key="1">
    <citation type="submission" date="2016-10" db="EMBL/GenBank/DDBJ databases">
        <authorList>
            <person name="de Groot N.N."/>
        </authorList>
    </citation>
    <scope>NUCLEOTIDE SEQUENCE [LARGE SCALE GENOMIC DNA]</scope>
    <source>
        <strain evidence="3 4">MON 2.2</strain>
    </source>
</reference>
<dbReference type="AlphaFoldDB" id="A0A1G6XW00"/>
<dbReference type="EMBL" id="LT629688">
    <property type="protein sequence ID" value="SDD81556.1"/>
    <property type="molecule type" value="Genomic_DNA"/>
</dbReference>
<feature type="transmembrane region" description="Helical" evidence="2">
    <location>
        <begin position="353"/>
        <end position="372"/>
    </location>
</feature>
<evidence type="ECO:0000313" key="4">
    <source>
        <dbReference type="Proteomes" id="UP000198546"/>
    </source>
</evidence>
<organism evidence="3 4">
    <name type="scientific">Auraticoccus monumenti</name>
    <dbReference type="NCBI Taxonomy" id="675864"/>
    <lineage>
        <taxon>Bacteria</taxon>
        <taxon>Bacillati</taxon>
        <taxon>Actinomycetota</taxon>
        <taxon>Actinomycetes</taxon>
        <taxon>Propionibacteriales</taxon>
        <taxon>Propionibacteriaceae</taxon>
        <taxon>Auraticoccus</taxon>
    </lineage>
</organism>
<protein>
    <recommendedName>
        <fullName evidence="5">LPXTG-motif cell wall anchor domain-containing protein</fullName>
    </recommendedName>
</protein>
<dbReference type="Gene3D" id="2.60.40.3440">
    <property type="match status" value="1"/>
</dbReference>